<feature type="compositionally biased region" description="Basic and acidic residues" evidence="1">
    <location>
        <begin position="47"/>
        <end position="60"/>
    </location>
</feature>
<dbReference type="Proteomes" id="UP001454036">
    <property type="component" value="Unassembled WGS sequence"/>
</dbReference>
<evidence type="ECO:0008006" key="4">
    <source>
        <dbReference type="Google" id="ProtNLM"/>
    </source>
</evidence>
<organism evidence="2 3">
    <name type="scientific">Lithospermum erythrorhizon</name>
    <name type="common">Purple gromwell</name>
    <name type="synonym">Lithospermum officinale var. erythrorhizon</name>
    <dbReference type="NCBI Taxonomy" id="34254"/>
    <lineage>
        <taxon>Eukaryota</taxon>
        <taxon>Viridiplantae</taxon>
        <taxon>Streptophyta</taxon>
        <taxon>Embryophyta</taxon>
        <taxon>Tracheophyta</taxon>
        <taxon>Spermatophyta</taxon>
        <taxon>Magnoliopsida</taxon>
        <taxon>eudicotyledons</taxon>
        <taxon>Gunneridae</taxon>
        <taxon>Pentapetalae</taxon>
        <taxon>asterids</taxon>
        <taxon>lamiids</taxon>
        <taxon>Boraginales</taxon>
        <taxon>Boraginaceae</taxon>
        <taxon>Boraginoideae</taxon>
        <taxon>Lithospermeae</taxon>
        <taxon>Lithospermum</taxon>
    </lineage>
</organism>
<dbReference type="EMBL" id="BAABME010004893">
    <property type="protein sequence ID" value="GAA0163922.1"/>
    <property type="molecule type" value="Genomic_DNA"/>
</dbReference>
<proteinExistence type="predicted"/>
<dbReference type="PANTHER" id="PTHR34779:SF1">
    <property type="entry name" value="OS09G0542900 PROTEIN"/>
    <property type="match status" value="1"/>
</dbReference>
<dbReference type="PANTHER" id="PTHR34779">
    <property type="entry name" value="OS09G0542900 PROTEIN"/>
    <property type="match status" value="1"/>
</dbReference>
<gene>
    <name evidence="2" type="ORF">LIER_19676</name>
</gene>
<name>A0AAV3QLM1_LITER</name>
<feature type="region of interest" description="Disordered" evidence="1">
    <location>
        <begin position="39"/>
        <end position="65"/>
    </location>
</feature>
<evidence type="ECO:0000313" key="2">
    <source>
        <dbReference type="EMBL" id="GAA0163922.1"/>
    </source>
</evidence>
<dbReference type="InterPro" id="IPR038796">
    <property type="entry name" value="At1g76070-like"/>
</dbReference>
<reference evidence="2 3" key="1">
    <citation type="submission" date="2024-01" db="EMBL/GenBank/DDBJ databases">
        <title>The complete chloroplast genome sequence of Lithospermum erythrorhizon: insights into the phylogenetic relationship among Boraginaceae species and the maternal lineages of purple gromwells.</title>
        <authorList>
            <person name="Okada T."/>
            <person name="Watanabe K."/>
        </authorList>
    </citation>
    <scope>NUCLEOTIDE SEQUENCE [LARGE SCALE GENOMIC DNA]</scope>
</reference>
<dbReference type="AlphaFoldDB" id="A0AAV3QLM1"/>
<evidence type="ECO:0000313" key="3">
    <source>
        <dbReference type="Proteomes" id="UP001454036"/>
    </source>
</evidence>
<evidence type="ECO:0000256" key="1">
    <source>
        <dbReference type="SAM" id="MobiDB-lite"/>
    </source>
</evidence>
<accession>A0AAV3QLM1</accession>
<sequence length="255" mass="29119">METPTTACKSKNMLLKMLPRAASSISFHDLPFSPHRIKNRKKHKKVAKEEKRANKLKNEGSAESLYGPASPKISCMGQIKHKKKQAQNMHMYLQKEICPFSSPQIYCSKNKSSSVIKPMFYLSEAEKIPSNMRNNGRKSDASANNRPLCLNQMKRFASCRGGALTNYDWKIARMELDHLDQYFEEWKMDYQVDEEGDEEEVVVGVNEVPISAASIEVVGGVGDGHDQQLKPREEINIWQRRTIPKPPTLNIQRCH</sequence>
<keyword evidence="3" id="KW-1185">Reference proteome</keyword>
<comment type="caution">
    <text evidence="2">The sequence shown here is derived from an EMBL/GenBank/DDBJ whole genome shotgun (WGS) entry which is preliminary data.</text>
</comment>
<protein>
    <recommendedName>
        <fullName evidence="4">Syringolide-induced protein 14-1-1</fullName>
    </recommendedName>
</protein>